<dbReference type="AlphaFoldDB" id="A0A2V1E4C4"/>
<dbReference type="PROSITE" id="PS50097">
    <property type="entry name" value="BTB"/>
    <property type="match status" value="1"/>
</dbReference>
<keyword evidence="3" id="KW-1185">Reference proteome</keyword>
<dbReference type="STRING" id="97972.A0A2V1E4C4"/>
<gene>
    <name evidence="2" type="ORF">DM02DRAFT_650738</name>
</gene>
<dbReference type="EMBL" id="KZ805314">
    <property type="protein sequence ID" value="PVI05397.1"/>
    <property type="molecule type" value="Genomic_DNA"/>
</dbReference>
<dbReference type="SUPFAM" id="SSF54695">
    <property type="entry name" value="POZ domain"/>
    <property type="match status" value="1"/>
</dbReference>
<proteinExistence type="predicted"/>
<name>A0A2V1E4C4_9PLEO</name>
<dbReference type="OrthoDB" id="6359816at2759"/>
<dbReference type="InterPro" id="IPR011333">
    <property type="entry name" value="SKP1/BTB/POZ_sf"/>
</dbReference>
<dbReference type="PANTHER" id="PTHR47843:SF5">
    <property type="entry name" value="BTB_POZ DOMAIN PROTEIN"/>
    <property type="match status" value="1"/>
</dbReference>
<evidence type="ECO:0000313" key="3">
    <source>
        <dbReference type="Proteomes" id="UP000244855"/>
    </source>
</evidence>
<dbReference type="PANTHER" id="PTHR47843">
    <property type="entry name" value="BTB DOMAIN-CONTAINING PROTEIN-RELATED"/>
    <property type="match status" value="1"/>
</dbReference>
<dbReference type="InterPro" id="IPR000210">
    <property type="entry name" value="BTB/POZ_dom"/>
</dbReference>
<dbReference type="Gene3D" id="3.30.710.10">
    <property type="entry name" value="Potassium Channel Kv1.1, Chain A"/>
    <property type="match status" value="1"/>
</dbReference>
<evidence type="ECO:0000259" key="1">
    <source>
        <dbReference type="PROSITE" id="PS50097"/>
    </source>
</evidence>
<organism evidence="2 3">
    <name type="scientific">Periconia macrospinosa</name>
    <dbReference type="NCBI Taxonomy" id="97972"/>
    <lineage>
        <taxon>Eukaryota</taxon>
        <taxon>Fungi</taxon>
        <taxon>Dikarya</taxon>
        <taxon>Ascomycota</taxon>
        <taxon>Pezizomycotina</taxon>
        <taxon>Dothideomycetes</taxon>
        <taxon>Pleosporomycetidae</taxon>
        <taxon>Pleosporales</taxon>
        <taxon>Massarineae</taxon>
        <taxon>Periconiaceae</taxon>
        <taxon>Periconia</taxon>
    </lineage>
</organism>
<feature type="domain" description="BTB" evidence="1">
    <location>
        <begin position="23"/>
        <end position="90"/>
    </location>
</feature>
<dbReference type="CDD" id="cd18186">
    <property type="entry name" value="BTB_POZ_ZBTB_KLHL-like"/>
    <property type="match status" value="1"/>
</dbReference>
<dbReference type="Pfam" id="PF00651">
    <property type="entry name" value="BTB"/>
    <property type="match status" value="1"/>
</dbReference>
<dbReference type="Proteomes" id="UP000244855">
    <property type="component" value="Unassembled WGS sequence"/>
</dbReference>
<sequence length="269" mass="30645">MSSLDRHRNLALAHSSYRKADYSDLTVTCGPDTYKVHKVIVCSRSEFFAKAVGFGGKETQENKIDFPDDEPAIIKLLIQYLYDGEYDPIMAVVFRMGGMEAEENLRKELHATNPKWTYEFPHTCGLHTCYNTCPHHATVTDRSDISRSWTCLICDGKDEMRTTTTLQAVPEDLLIHAKMYVLGDKYGIQHLEALAVRKFSVACLRFWNEDIFAPTASYVFSNTLGGNILREFVVRTICEHMELIKKPALAEIMGEQSLAMSVLKRKFEE</sequence>
<reference evidence="2 3" key="1">
    <citation type="journal article" date="2018" name="Sci. Rep.">
        <title>Comparative genomics provides insights into the lifestyle and reveals functional heterogeneity of dark septate endophytic fungi.</title>
        <authorList>
            <person name="Knapp D.G."/>
            <person name="Nemeth J.B."/>
            <person name="Barry K."/>
            <person name="Hainaut M."/>
            <person name="Henrissat B."/>
            <person name="Johnson J."/>
            <person name="Kuo A."/>
            <person name="Lim J.H.P."/>
            <person name="Lipzen A."/>
            <person name="Nolan M."/>
            <person name="Ohm R.A."/>
            <person name="Tamas L."/>
            <person name="Grigoriev I.V."/>
            <person name="Spatafora J.W."/>
            <person name="Nagy L.G."/>
            <person name="Kovacs G.M."/>
        </authorList>
    </citation>
    <scope>NUCLEOTIDE SEQUENCE [LARGE SCALE GENOMIC DNA]</scope>
    <source>
        <strain evidence="2 3">DSE2036</strain>
    </source>
</reference>
<protein>
    <recommendedName>
        <fullName evidence="1">BTB domain-containing protein</fullName>
    </recommendedName>
</protein>
<accession>A0A2V1E4C4</accession>
<evidence type="ECO:0000313" key="2">
    <source>
        <dbReference type="EMBL" id="PVI05397.1"/>
    </source>
</evidence>